<name>A0A314KNQ8_NICAT</name>
<evidence type="ECO:0008006" key="3">
    <source>
        <dbReference type="Google" id="ProtNLM"/>
    </source>
</evidence>
<dbReference type="STRING" id="49451.A0A314KNQ8"/>
<dbReference type="Gramene" id="OIT30805">
    <property type="protein sequence ID" value="OIT30805"/>
    <property type="gene ID" value="A4A49_52583"/>
</dbReference>
<gene>
    <name evidence="1" type="ORF">A4A49_52583</name>
</gene>
<dbReference type="EMBL" id="MJEQ01001421">
    <property type="protein sequence ID" value="OIT30805.1"/>
    <property type="molecule type" value="Genomic_DNA"/>
</dbReference>
<organism evidence="1 2">
    <name type="scientific">Nicotiana attenuata</name>
    <name type="common">Coyote tobacco</name>
    <dbReference type="NCBI Taxonomy" id="49451"/>
    <lineage>
        <taxon>Eukaryota</taxon>
        <taxon>Viridiplantae</taxon>
        <taxon>Streptophyta</taxon>
        <taxon>Embryophyta</taxon>
        <taxon>Tracheophyta</taxon>
        <taxon>Spermatophyta</taxon>
        <taxon>Magnoliopsida</taxon>
        <taxon>eudicotyledons</taxon>
        <taxon>Gunneridae</taxon>
        <taxon>Pentapetalae</taxon>
        <taxon>asterids</taxon>
        <taxon>lamiids</taxon>
        <taxon>Solanales</taxon>
        <taxon>Solanaceae</taxon>
        <taxon>Nicotianoideae</taxon>
        <taxon>Nicotianeae</taxon>
        <taxon>Nicotiana</taxon>
    </lineage>
</organism>
<accession>A0A314KNQ8</accession>
<dbReference type="AlphaFoldDB" id="A0A314KNQ8"/>
<dbReference type="Proteomes" id="UP000187609">
    <property type="component" value="Unassembled WGS sequence"/>
</dbReference>
<sequence>MSYPTDEGGVGFKKPQDICNSFAAKRWWRFRVENNLWTKFLRAKYCQRSNPISKRLDHKDSNSWRSLMETGDKVEDYIHLKINKGNTKVKDFFNNQGWNTELLQETVPQRAIDEIKQIKIGYNDIHVQAVQHHGIKIKHCYREGNEVADALSKHPATLMQLVIFLHETDLPSEARKAMTMDIMQIPNFRIRLRKHSRWIFDPP</sequence>
<comment type="caution">
    <text evidence="1">The sequence shown here is derived from an EMBL/GenBank/DDBJ whole genome shotgun (WGS) entry which is preliminary data.</text>
</comment>
<proteinExistence type="predicted"/>
<evidence type="ECO:0000313" key="1">
    <source>
        <dbReference type="EMBL" id="OIT30805.1"/>
    </source>
</evidence>
<evidence type="ECO:0000313" key="2">
    <source>
        <dbReference type="Proteomes" id="UP000187609"/>
    </source>
</evidence>
<protein>
    <recommendedName>
        <fullName evidence="3">RNase H type-1 domain-containing protein</fullName>
    </recommendedName>
</protein>
<keyword evidence="2" id="KW-1185">Reference proteome</keyword>
<reference evidence="1" key="1">
    <citation type="submission" date="2016-11" db="EMBL/GenBank/DDBJ databases">
        <title>The genome of Nicotiana attenuata.</title>
        <authorList>
            <person name="Xu S."/>
            <person name="Brockmoeller T."/>
            <person name="Gaquerel E."/>
            <person name="Navarro A."/>
            <person name="Kuhl H."/>
            <person name="Gase K."/>
            <person name="Ling Z."/>
            <person name="Zhou W."/>
            <person name="Kreitzer C."/>
            <person name="Stanke M."/>
            <person name="Tang H."/>
            <person name="Lyons E."/>
            <person name="Pandey P."/>
            <person name="Pandey S.P."/>
            <person name="Timmermann B."/>
            <person name="Baldwin I.T."/>
        </authorList>
    </citation>
    <scope>NUCLEOTIDE SEQUENCE [LARGE SCALE GENOMIC DNA]</scope>
    <source>
        <strain evidence="1">UT</strain>
    </source>
</reference>